<dbReference type="PANTHER" id="PTHR43107">
    <property type="entry name" value="LONG-CHAIN FATTY ACID TRANSPORT PROTEIN"/>
    <property type="match status" value="1"/>
</dbReference>
<dbReference type="PROSITE" id="PS00455">
    <property type="entry name" value="AMP_BINDING"/>
    <property type="match status" value="1"/>
</dbReference>
<dbReference type="GO" id="GO:0005886">
    <property type="term" value="C:plasma membrane"/>
    <property type="evidence" value="ECO:0007669"/>
    <property type="project" value="TreeGrafter"/>
</dbReference>
<feature type="domain" description="AMP-dependent synthetase/ligase" evidence="5">
    <location>
        <begin position="58"/>
        <end position="388"/>
    </location>
</feature>
<reference evidence="7 8" key="2">
    <citation type="journal article" date="2010" name="Stand. Genomic Sci.">
        <title>Complete genome sequence of Gordonia bronchialis type strain (3410).</title>
        <authorList>
            <person name="Ivanova N."/>
            <person name="Sikorski J."/>
            <person name="Jando M."/>
            <person name="Lapidus A."/>
            <person name="Nolan M."/>
            <person name="Lucas S."/>
            <person name="Del Rio T.G."/>
            <person name="Tice H."/>
            <person name="Copeland A."/>
            <person name="Cheng J.F."/>
            <person name="Chen F."/>
            <person name="Bruce D."/>
            <person name="Goodwin L."/>
            <person name="Pitluck S."/>
            <person name="Mavromatis K."/>
            <person name="Ovchinnikova G."/>
            <person name="Pati A."/>
            <person name="Chen A."/>
            <person name="Palaniappan K."/>
            <person name="Land M."/>
            <person name="Hauser L."/>
            <person name="Chang Y.J."/>
            <person name="Jeffries C.D."/>
            <person name="Chain P."/>
            <person name="Saunders E."/>
            <person name="Han C."/>
            <person name="Detter J.C."/>
            <person name="Brettin T."/>
            <person name="Rohde M."/>
            <person name="Goker M."/>
            <person name="Bristow J."/>
            <person name="Eisen J.A."/>
            <person name="Markowitz V."/>
            <person name="Hugenholtz P."/>
            <person name="Klenk H.P."/>
            <person name="Kyrpides N.C."/>
        </authorList>
    </citation>
    <scope>NUCLEOTIDE SEQUENCE [LARGE SCALE GENOMIC DNA]</scope>
    <source>
        <strain evidence="8">ATCC 25592 / DSM 43247 / BCRC 13721 / JCM 3198 / KCTC 3076 / NBRC 16047 / NCTC 10667</strain>
    </source>
</reference>
<dbReference type="Gene3D" id="3.30.300.30">
    <property type="match status" value="1"/>
</dbReference>
<keyword evidence="3" id="KW-0547">Nucleotide-binding</keyword>
<evidence type="ECO:0000256" key="4">
    <source>
        <dbReference type="ARBA" id="ARBA00022840"/>
    </source>
</evidence>
<dbReference type="GO" id="GO:0044539">
    <property type="term" value="P:long-chain fatty acid import into cell"/>
    <property type="evidence" value="ECO:0007669"/>
    <property type="project" value="TreeGrafter"/>
</dbReference>
<evidence type="ECO:0000313" key="8">
    <source>
        <dbReference type="Proteomes" id="UP000001219"/>
    </source>
</evidence>
<dbReference type="AlphaFoldDB" id="D0LE47"/>
<dbReference type="InterPro" id="IPR000873">
    <property type="entry name" value="AMP-dep_synth/lig_dom"/>
</dbReference>
<dbReference type="InterPro" id="IPR020845">
    <property type="entry name" value="AMP-binding_CS"/>
</dbReference>
<proteinExistence type="inferred from homology"/>
<dbReference type="SUPFAM" id="SSF56801">
    <property type="entry name" value="Acetyl-CoA synthetase-like"/>
    <property type="match status" value="1"/>
</dbReference>
<dbReference type="Pfam" id="PF00501">
    <property type="entry name" value="AMP-binding"/>
    <property type="match status" value="1"/>
</dbReference>
<keyword evidence="8" id="KW-1185">Reference proteome</keyword>
<dbReference type="HOGENOM" id="CLU_000022_46_2_11"/>
<feature type="domain" description="AMP-binding enzyme C-terminal" evidence="6">
    <location>
        <begin position="474"/>
        <end position="550"/>
    </location>
</feature>
<dbReference type="KEGG" id="gbr:Gbro_3444"/>
<dbReference type="EMBL" id="CP001802">
    <property type="protein sequence ID" value="ACY22639.1"/>
    <property type="molecule type" value="Genomic_DNA"/>
</dbReference>
<dbReference type="NCBIfam" id="NF006134">
    <property type="entry name" value="PRK08279.1"/>
    <property type="match status" value="1"/>
</dbReference>
<dbReference type="Proteomes" id="UP000001219">
    <property type="component" value="Chromosome"/>
</dbReference>
<evidence type="ECO:0000256" key="3">
    <source>
        <dbReference type="ARBA" id="ARBA00022741"/>
    </source>
</evidence>
<dbReference type="GO" id="GO:0004467">
    <property type="term" value="F:long-chain fatty acid-CoA ligase activity"/>
    <property type="evidence" value="ECO:0007669"/>
    <property type="project" value="TreeGrafter"/>
</dbReference>
<evidence type="ECO:0000256" key="2">
    <source>
        <dbReference type="ARBA" id="ARBA00022598"/>
    </source>
</evidence>
<dbReference type="GO" id="GO:0005324">
    <property type="term" value="F:long-chain fatty acid transmembrane transporter activity"/>
    <property type="evidence" value="ECO:0007669"/>
    <property type="project" value="TreeGrafter"/>
</dbReference>
<evidence type="ECO:0000313" key="7">
    <source>
        <dbReference type="EMBL" id="ACY22639.1"/>
    </source>
</evidence>
<dbReference type="InterPro" id="IPR025110">
    <property type="entry name" value="AMP-bd_C"/>
</dbReference>
<dbReference type="STRING" id="526226.Gbro_3444"/>
<keyword evidence="2 7" id="KW-0436">Ligase</keyword>
<dbReference type="FunFam" id="3.30.300.30:FF:000020">
    <property type="entry name" value="Long-chain fatty acid transporter"/>
    <property type="match status" value="1"/>
</dbReference>
<dbReference type="RefSeq" id="WP_012835153.1">
    <property type="nucleotide sequence ID" value="NC_013441.1"/>
</dbReference>
<dbReference type="InterPro" id="IPR042099">
    <property type="entry name" value="ANL_N_sf"/>
</dbReference>
<sequence>MPGTAPTTTGILPDIGLKDMICGVASLRSDLGTILRAAPSMIPKPPTAKMSIGKRFVQTVEKYPNRDFLRFEGTSITYREANAQANRIADLLIREGVSRGDVVAVLARNHPDVVISMLAIVKIGAIAGMLNFHQRGAVLEHSLGLIDAKVVIYQDDLLEALDSVPDAARPAIEIEFAELHRRSATCSPANPRATDSIPIGDTAFYIFTSGTTGYPKASKMSHYRWLAAMGGIGGFGIRLRSDDVMYTALPFYHNNALTISVSSVVVSGACLAIGRHFSASTFFDEIIENDASAFCYIGELCRYLLAQPPKPSDRAHRVRIAVGNGLRPDIWDEFAERFGIERIVELYAASEANIGFINVFGLRKTAGFSPLKYAIVEYDEETGEPLRGPDGRVIPVGRHGTGLLIAEINKRLPFDGYTDPEASKKKIITDARKKGDRWFNSGDVVRDQGFSHIGFVDRIGDTFRWKGENVATTEVEAVLDADPSVAEAVVFGVPVPGVDGKAGMAAISLIDGAGFDPVGFAAHVRDGLPAYAVPLFVRIVDQIDHTSTFKNMRADLRRASFTGTGDDPVYVLSGERYVEFYPEFVDELSGAPRRDLKA</sequence>
<dbReference type="OrthoDB" id="9803968at2"/>
<dbReference type="eggNOG" id="COG0318">
    <property type="taxonomic scope" value="Bacteria"/>
</dbReference>
<dbReference type="Pfam" id="PF13193">
    <property type="entry name" value="AMP-binding_C"/>
    <property type="match status" value="1"/>
</dbReference>
<evidence type="ECO:0000256" key="1">
    <source>
        <dbReference type="ARBA" id="ARBA00006432"/>
    </source>
</evidence>
<comment type="similarity">
    <text evidence="1">Belongs to the ATP-dependent AMP-binding enzyme family.</text>
</comment>
<name>D0LE47_GORB4</name>
<dbReference type="Gene3D" id="3.40.50.12780">
    <property type="entry name" value="N-terminal domain of ligase-like"/>
    <property type="match status" value="1"/>
</dbReference>
<dbReference type="PANTHER" id="PTHR43107:SF15">
    <property type="entry name" value="FATTY ACID TRANSPORT PROTEIN 3, ISOFORM A"/>
    <property type="match status" value="1"/>
</dbReference>
<keyword evidence="4" id="KW-0067">ATP-binding</keyword>
<accession>D0LE47</accession>
<protein>
    <submittedName>
        <fullName evidence="7">AMP-dependent synthetase and ligase</fullName>
    </submittedName>
</protein>
<organism evidence="7 8">
    <name type="scientific">Gordonia bronchialis (strain ATCC 25592 / DSM 43247 / BCRC 13721 / JCM 3198 / KCTC 3076 / NBRC 16047 / NCTC 10667)</name>
    <name type="common">Rhodococcus bronchialis</name>
    <dbReference type="NCBI Taxonomy" id="526226"/>
    <lineage>
        <taxon>Bacteria</taxon>
        <taxon>Bacillati</taxon>
        <taxon>Actinomycetota</taxon>
        <taxon>Actinomycetes</taxon>
        <taxon>Mycobacteriales</taxon>
        <taxon>Gordoniaceae</taxon>
        <taxon>Gordonia</taxon>
    </lineage>
</organism>
<gene>
    <name evidence="7" type="ordered locus">Gbro_3444</name>
</gene>
<evidence type="ECO:0000259" key="6">
    <source>
        <dbReference type="Pfam" id="PF13193"/>
    </source>
</evidence>
<dbReference type="InterPro" id="IPR045851">
    <property type="entry name" value="AMP-bd_C_sf"/>
</dbReference>
<dbReference type="GO" id="GO:0005524">
    <property type="term" value="F:ATP binding"/>
    <property type="evidence" value="ECO:0007669"/>
    <property type="project" value="UniProtKB-KW"/>
</dbReference>
<reference evidence="8" key="1">
    <citation type="submission" date="2009-10" db="EMBL/GenBank/DDBJ databases">
        <title>The complete chromosome of Gordonia bronchialis DSM 43247.</title>
        <authorList>
            <consortium name="US DOE Joint Genome Institute (JGI-PGF)"/>
            <person name="Lucas S."/>
            <person name="Copeland A."/>
            <person name="Lapidus A."/>
            <person name="Glavina del Rio T."/>
            <person name="Dalin E."/>
            <person name="Tice H."/>
            <person name="Bruce D."/>
            <person name="Goodwin L."/>
            <person name="Pitluck S."/>
            <person name="Kyrpides N."/>
            <person name="Mavromatis K."/>
            <person name="Ivanova N."/>
            <person name="Ovchinnikova G."/>
            <person name="Saunders E."/>
            <person name="Brettin T."/>
            <person name="Detter J.C."/>
            <person name="Han C."/>
            <person name="Larimer F."/>
            <person name="Land M."/>
            <person name="Hauser L."/>
            <person name="Markowitz V."/>
            <person name="Cheng J.-F."/>
            <person name="Hugenholtz P."/>
            <person name="Woyke T."/>
            <person name="Wu D."/>
            <person name="Jando M."/>
            <person name="Schneider S."/>
            <person name="Goeker M."/>
            <person name="Klenk H.-P."/>
            <person name="Eisen J.A."/>
        </authorList>
    </citation>
    <scope>NUCLEOTIDE SEQUENCE [LARGE SCALE GENOMIC DNA]</scope>
    <source>
        <strain evidence="8">ATCC 25592 / DSM 43247 / BCRC 13721 / JCM 3198 / KCTC 3076 / NBRC 16047 / NCTC 10667</strain>
    </source>
</reference>
<evidence type="ECO:0000259" key="5">
    <source>
        <dbReference type="Pfam" id="PF00501"/>
    </source>
</evidence>